<organism evidence="2 3">
    <name type="scientific">Diaporthe australafricana</name>
    <dbReference type="NCBI Taxonomy" id="127596"/>
    <lineage>
        <taxon>Eukaryota</taxon>
        <taxon>Fungi</taxon>
        <taxon>Dikarya</taxon>
        <taxon>Ascomycota</taxon>
        <taxon>Pezizomycotina</taxon>
        <taxon>Sordariomycetes</taxon>
        <taxon>Sordariomycetidae</taxon>
        <taxon>Diaporthales</taxon>
        <taxon>Diaporthaceae</taxon>
        <taxon>Diaporthe</taxon>
    </lineage>
</organism>
<evidence type="ECO:0000259" key="1">
    <source>
        <dbReference type="Pfam" id="PF06985"/>
    </source>
</evidence>
<sequence length="371" mass="42035">MDLIYSQAAITLIATASDAEYGLPGVSSRLRHPQIDLNIGPLQFASFITLNDIVVKSAWAHRGWTFQEGCLSNRKLLFTDHGIVFICRGMQRWETIEQEVTEEDGNNRGAISHLEQILPDVKTINPEPWINIVLEEYTSRTLTFDEDALRACMGILKGMGVTHHWGMQVIKAINPGLGPRPLVMDLYWRNYSPTKRRTGFPTWSWVSCRGRKDFGESAPFAADACEIEVQDTGGRWIDATTLARDHPGDLSTVTSGQRLRVTGRMLKSRWITEEDKTYIEVPGVTERLIVFLDTVDESILLHSDAEELVIETNSNDNTPILMLLEPHGDYYRRIGLAQSLEPRRLDMFAMNKVRAHAAWIDQSEIRAILLE</sequence>
<feature type="domain" description="Heterokaryon incompatibility" evidence="1">
    <location>
        <begin position="1"/>
        <end position="68"/>
    </location>
</feature>
<dbReference type="EMBL" id="JAWRVE010000020">
    <property type="protein sequence ID" value="KAL1875251.1"/>
    <property type="molecule type" value="Genomic_DNA"/>
</dbReference>
<proteinExistence type="predicted"/>
<keyword evidence="3" id="KW-1185">Reference proteome</keyword>
<name>A0ABR3XH09_9PEZI</name>
<protein>
    <recommendedName>
        <fullName evidence="1">Heterokaryon incompatibility domain-containing protein</fullName>
    </recommendedName>
</protein>
<reference evidence="2 3" key="1">
    <citation type="journal article" date="2024" name="IMA Fungus">
        <title>IMA Genome - F19 : A genome assembly and annotation guide to empower mycologists, including annotated draft genome sequences of Ceratocystis pirilliformis, Diaporthe australafricana, Fusarium ophioides, Paecilomyces lecythidis, and Sporothrix stenoceras.</title>
        <authorList>
            <person name="Aylward J."/>
            <person name="Wilson A.M."/>
            <person name="Visagie C.M."/>
            <person name="Spraker J."/>
            <person name="Barnes I."/>
            <person name="Buitendag C."/>
            <person name="Ceriani C."/>
            <person name="Del Mar Angel L."/>
            <person name="du Plessis D."/>
            <person name="Fuchs T."/>
            <person name="Gasser K."/>
            <person name="Kramer D."/>
            <person name="Li W."/>
            <person name="Munsamy K."/>
            <person name="Piso A."/>
            <person name="Price J.L."/>
            <person name="Sonnekus B."/>
            <person name="Thomas C."/>
            <person name="van der Nest A."/>
            <person name="van Dijk A."/>
            <person name="van Heerden A."/>
            <person name="van Vuuren N."/>
            <person name="Yilmaz N."/>
            <person name="Duong T.A."/>
            <person name="van der Merwe N.A."/>
            <person name="Wingfield M.J."/>
            <person name="Wingfield B.D."/>
        </authorList>
    </citation>
    <scope>NUCLEOTIDE SEQUENCE [LARGE SCALE GENOMIC DNA]</scope>
    <source>
        <strain evidence="2 3">CMW 18300</strain>
    </source>
</reference>
<accession>A0ABR3XH09</accession>
<dbReference type="Pfam" id="PF06985">
    <property type="entry name" value="HET"/>
    <property type="match status" value="1"/>
</dbReference>
<dbReference type="PANTHER" id="PTHR33112:SF1">
    <property type="entry name" value="HETEROKARYON INCOMPATIBILITY DOMAIN-CONTAINING PROTEIN"/>
    <property type="match status" value="1"/>
</dbReference>
<evidence type="ECO:0000313" key="2">
    <source>
        <dbReference type="EMBL" id="KAL1875251.1"/>
    </source>
</evidence>
<dbReference type="PANTHER" id="PTHR33112">
    <property type="entry name" value="DOMAIN PROTEIN, PUTATIVE-RELATED"/>
    <property type="match status" value="1"/>
</dbReference>
<dbReference type="Proteomes" id="UP001583177">
    <property type="component" value="Unassembled WGS sequence"/>
</dbReference>
<comment type="caution">
    <text evidence="2">The sequence shown here is derived from an EMBL/GenBank/DDBJ whole genome shotgun (WGS) entry which is preliminary data.</text>
</comment>
<dbReference type="InterPro" id="IPR010730">
    <property type="entry name" value="HET"/>
</dbReference>
<evidence type="ECO:0000313" key="3">
    <source>
        <dbReference type="Proteomes" id="UP001583177"/>
    </source>
</evidence>
<gene>
    <name evidence="2" type="ORF">Daus18300_003322</name>
</gene>